<evidence type="ECO:0000256" key="3">
    <source>
        <dbReference type="ARBA" id="ARBA00023163"/>
    </source>
</evidence>
<dbReference type="Pfam" id="PF01022">
    <property type="entry name" value="HTH_5"/>
    <property type="match status" value="1"/>
</dbReference>
<comment type="caution">
    <text evidence="5">The sequence shown here is derived from an EMBL/GenBank/DDBJ whole genome shotgun (WGS) entry which is preliminary data.</text>
</comment>
<dbReference type="CDD" id="cd00090">
    <property type="entry name" value="HTH_ARSR"/>
    <property type="match status" value="1"/>
</dbReference>
<dbReference type="PANTHER" id="PTHR33154:SF18">
    <property type="entry name" value="ARSENICAL RESISTANCE OPERON REPRESSOR"/>
    <property type="match status" value="1"/>
</dbReference>
<evidence type="ECO:0000256" key="2">
    <source>
        <dbReference type="ARBA" id="ARBA00023125"/>
    </source>
</evidence>
<keyword evidence="2" id="KW-0238">DNA-binding</keyword>
<keyword evidence="3" id="KW-0804">Transcription</keyword>
<organism evidence="5 6">
    <name type="scientific">Polycladospora coralii</name>
    <dbReference type="NCBI Taxonomy" id="2771432"/>
    <lineage>
        <taxon>Bacteria</taxon>
        <taxon>Bacillati</taxon>
        <taxon>Bacillota</taxon>
        <taxon>Bacilli</taxon>
        <taxon>Bacillales</taxon>
        <taxon>Thermoactinomycetaceae</taxon>
        <taxon>Polycladospora</taxon>
    </lineage>
</organism>
<dbReference type="InterPro" id="IPR036390">
    <property type="entry name" value="WH_DNA-bd_sf"/>
</dbReference>
<dbReference type="InterPro" id="IPR011991">
    <property type="entry name" value="ArsR-like_HTH"/>
</dbReference>
<accession>A0A926N8H4</accession>
<dbReference type="GO" id="GO:0003677">
    <property type="term" value="F:DNA binding"/>
    <property type="evidence" value="ECO:0007669"/>
    <property type="project" value="UniProtKB-KW"/>
</dbReference>
<dbReference type="Proteomes" id="UP000661691">
    <property type="component" value="Unassembled WGS sequence"/>
</dbReference>
<gene>
    <name evidence="5" type="ORF">IC620_02700</name>
</gene>
<dbReference type="SMART" id="SM00418">
    <property type="entry name" value="HTH_ARSR"/>
    <property type="match status" value="1"/>
</dbReference>
<name>A0A926N8H4_9BACL</name>
<dbReference type="PROSITE" id="PS50987">
    <property type="entry name" value="HTH_ARSR_2"/>
    <property type="match status" value="1"/>
</dbReference>
<dbReference type="NCBIfam" id="NF033788">
    <property type="entry name" value="HTH_metalloreg"/>
    <property type="match status" value="1"/>
</dbReference>
<dbReference type="Gene3D" id="1.10.10.10">
    <property type="entry name" value="Winged helix-like DNA-binding domain superfamily/Winged helix DNA-binding domain"/>
    <property type="match status" value="1"/>
</dbReference>
<dbReference type="AlphaFoldDB" id="A0A926N8H4"/>
<protein>
    <submittedName>
        <fullName evidence="5">Helix-turn-helix transcriptional regulator</fullName>
    </submittedName>
</protein>
<dbReference type="GO" id="GO:0003700">
    <property type="term" value="F:DNA-binding transcription factor activity"/>
    <property type="evidence" value="ECO:0007669"/>
    <property type="project" value="InterPro"/>
</dbReference>
<dbReference type="InterPro" id="IPR036388">
    <property type="entry name" value="WH-like_DNA-bd_sf"/>
</dbReference>
<dbReference type="EMBL" id="JACXAH010000003">
    <property type="protein sequence ID" value="MBD1371262.1"/>
    <property type="molecule type" value="Genomic_DNA"/>
</dbReference>
<dbReference type="InterPro" id="IPR051081">
    <property type="entry name" value="HTH_MetalResp_TranReg"/>
</dbReference>
<dbReference type="RefSeq" id="WP_191139968.1">
    <property type="nucleotide sequence ID" value="NZ_JACXAG020000002.1"/>
</dbReference>
<dbReference type="SUPFAM" id="SSF46785">
    <property type="entry name" value="Winged helix' DNA-binding domain"/>
    <property type="match status" value="1"/>
</dbReference>
<keyword evidence="1" id="KW-0805">Transcription regulation</keyword>
<evidence type="ECO:0000256" key="1">
    <source>
        <dbReference type="ARBA" id="ARBA00023015"/>
    </source>
</evidence>
<evidence type="ECO:0000259" key="4">
    <source>
        <dbReference type="PROSITE" id="PS50987"/>
    </source>
</evidence>
<reference evidence="5" key="1">
    <citation type="submission" date="2020-09" db="EMBL/GenBank/DDBJ databases">
        <title>A novel bacterium of genus Hazenella, isolated from South China Sea.</title>
        <authorList>
            <person name="Huang H."/>
            <person name="Mo K."/>
            <person name="Hu Y."/>
        </authorList>
    </citation>
    <scope>NUCLEOTIDE SEQUENCE</scope>
    <source>
        <strain evidence="5">IB182357</strain>
    </source>
</reference>
<proteinExistence type="predicted"/>
<dbReference type="PANTHER" id="PTHR33154">
    <property type="entry name" value="TRANSCRIPTIONAL REGULATOR, ARSR FAMILY"/>
    <property type="match status" value="1"/>
</dbReference>
<evidence type="ECO:0000313" key="6">
    <source>
        <dbReference type="Proteomes" id="UP000661691"/>
    </source>
</evidence>
<dbReference type="InterPro" id="IPR001845">
    <property type="entry name" value="HTH_ArsR_DNA-bd_dom"/>
</dbReference>
<keyword evidence="6" id="KW-1185">Reference proteome</keyword>
<evidence type="ECO:0000313" key="5">
    <source>
        <dbReference type="EMBL" id="MBD1371262.1"/>
    </source>
</evidence>
<feature type="domain" description="HTH arsR-type" evidence="4">
    <location>
        <begin position="1"/>
        <end position="109"/>
    </location>
</feature>
<sequence>MALTIEQLALVAKALSDPIRLRILDLVKAGYDELSASPPVACCSGGVCVCDIQDALDMAQSKVSYHLRELKQAGLLHETKQGKWNFYSINSQTLDAFLQNMHMRYVKDDERESNP</sequence>